<dbReference type="InterPro" id="IPR019787">
    <property type="entry name" value="Znf_PHD-finger"/>
</dbReference>
<dbReference type="Pfam" id="PF00628">
    <property type="entry name" value="PHD"/>
    <property type="match status" value="1"/>
</dbReference>
<dbReference type="SUPFAM" id="SSF57903">
    <property type="entry name" value="FYVE/PHD zinc finger"/>
    <property type="match status" value="1"/>
</dbReference>
<comment type="caution">
    <text evidence="8">The sequence shown here is derived from an EMBL/GenBank/DDBJ whole genome shotgun (WGS) entry which is preliminary data.</text>
</comment>
<dbReference type="GO" id="GO:0008270">
    <property type="term" value="F:zinc ion binding"/>
    <property type="evidence" value="ECO:0007669"/>
    <property type="project" value="UniProtKB-KW"/>
</dbReference>
<name>A0AAD9JXP6_9ANNE</name>
<dbReference type="InterPro" id="IPR001965">
    <property type="entry name" value="Znf_PHD"/>
</dbReference>
<evidence type="ECO:0000256" key="3">
    <source>
        <dbReference type="ARBA" id="ARBA00022833"/>
    </source>
</evidence>
<sequence length="416" mass="46494">MSRSDLDRIQARLKVAIQTHQLLVAKMKADPQNSGLQQQLHELQSQITSLSEKQGCDLFQKMIVQLLKKELVVKPSQVSPTLVTTVQGPMPAHIKVMPQVTMVSTPALDATRTLPLLAPKPVNNINQTVAQCVGAVSKPVNCNTDSSCMDCHDGGLLNNNNKSLVLENVLEVTQKSNATPLKVPQFHSSRPSILPNTSPQSTGSIVQSPLVPVTARTKVEFMASLELIAPEAVKEYQSRRSERKRRSTVNPQFSYISIEPEYKRKACSYLSQTPVPHGARRRVCRYGGELLVCDMCNLGYHPRCLHPPITTPPPGSWTCSKCQSLNKQIGTNWPKTLELVHSYITHKAAKEEEKRKLSKHVKELQFEKKQLELKAKKLTETIAQQVQKKAELMNAYRTAQQSVDKLKNLIRVFQTS</sequence>
<evidence type="ECO:0000313" key="9">
    <source>
        <dbReference type="Proteomes" id="UP001208570"/>
    </source>
</evidence>
<evidence type="ECO:0000259" key="7">
    <source>
        <dbReference type="PROSITE" id="PS50016"/>
    </source>
</evidence>
<gene>
    <name evidence="8" type="ORF">LSH36_121g10000</name>
</gene>
<feature type="coiled-coil region" evidence="5">
    <location>
        <begin position="347"/>
        <end position="409"/>
    </location>
</feature>
<protein>
    <recommendedName>
        <fullName evidence="7">PHD-type domain-containing protein</fullName>
    </recommendedName>
</protein>
<dbReference type="InterPro" id="IPR011011">
    <property type="entry name" value="Znf_FYVE_PHD"/>
</dbReference>
<keyword evidence="5" id="KW-0175">Coiled coil</keyword>
<dbReference type="EMBL" id="JAODUP010000121">
    <property type="protein sequence ID" value="KAK2161116.1"/>
    <property type="molecule type" value="Genomic_DNA"/>
</dbReference>
<reference evidence="8" key="1">
    <citation type="journal article" date="2023" name="Mol. Biol. Evol.">
        <title>Third-Generation Sequencing Reveals the Adaptive Role of the Epigenome in Three Deep-Sea Polychaetes.</title>
        <authorList>
            <person name="Perez M."/>
            <person name="Aroh O."/>
            <person name="Sun Y."/>
            <person name="Lan Y."/>
            <person name="Juniper S.K."/>
            <person name="Young C.R."/>
            <person name="Angers B."/>
            <person name="Qian P.Y."/>
        </authorList>
    </citation>
    <scope>NUCLEOTIDE SEQUENCE</scope>
    <source>
        <strain evidence="8">P08H-3</strain>
    </source>
</reference>
<dbReference type="Proteomes" id="UP001208570">
    <property type="component" value="Unassembled WGS sequence"/>
</dbReference>
<evidence type="ECO:0000256" key="1">
    <source>
        <dbReference type="ARBA" id="ARBA00022723"/>
    </source>
</evidence>
<dbReference type="PANTHER" id="PTHR24102:SF28">
    <property type="entry name" value="PHD-TYPE DOMAIN-CONTAINING PROTEIN"/>
    <property type="match status" value="1"/>
</dbReference>
<evidence type="ECO:0000256" key="2">
    <source>
        <dbReference type="ARBA" id="ARBA00022771"/>
    </source>
</evidence>
<dbReference type="InterPro" id="IPR013083">
    <property type="entry name" value="Znf_RING/FYVE/PHD"/>
</dbReference>
<evidence type="ECO:0000313" key="8">
    <source>
        <dbReference type="EMBL" id="KAK2161116.1"/>
    </source>
</evidence>
<evidence type="ECO:0000256" key="6">
    <source>
        <dbReference type="SAM" id="MobiDB-lite"/>
    </source>
</evidence>
<dbReference type="PANTHER" id="PTHR24102">
    <property type="entry name" value="PHD FINGER PROTEIN"/>
    <property type="match status" value="1"/>
</dbReference>
<keyword evidence="9" id="KW-1185">Reference proteome</keyword>
<keyword evidence="3" id="KW-0862">Zinc</keyword>
<evidence type="ECO:0000256" key="5">
    <source>
        <dbReference type="SAM" id="Coils"/>
    </source>
</evidence>
<accession>A0AAD9JXP6</accession>
<organism evidence="8 9">
    <name type="scientific">Paralvinella palmiformis</name>
    <dbReference type="NCBI Taxonomy" id="53620"/>
    <lineage>
        <taxon>Eukaryota</taxon>
        <taxon>Metazoa</taxon>
        <taxon>Spiralia</taxon>
        <taxon>Lophotrochozoa</taxon>
        <taxon>Annelida</taxon>
        <taxon>Polychaeta</taxon>
        <taxon>Sedentaria</taxon>
        <taxon>Canalipalpata</taxon>
        <taxon>Terebellida</taxon>
        <taxon>Terebelliformia</taxon>
        <taxon>Alvinellidae</taxon>
        <taxon>Paralvinella</taxon>
    </lineage>
</organism>
<proteinExistence type="predicted"/>
<keyword evidence="2 4" id="KW-0863">Zinc-finger</keyword>
<dbReference type="PROSITE" id="PS50016">
    <property type="entry name" value="ZF_PHD_2"/>
    <property type="match status" value="1"/>
</dbReference>
<dbReference type="SMART" id="SM00249">
    <property type="entry name" value="PHD"/>
    <property type="match status" value="1"/>
</dbReference>
<feature type="domain" description="PHD-type" evidence="7">
    <location>
        <begin position="264"/>
        <end position="325"/>
    </location>
</feature>
<feature type="compositionally biased region" description="Polar residues" evidence="6">
    <location>
        <begin position="186"/>
        <end position="205"/>
    </location>
</feature>
<evidence type="ECO:0000256" key="4">
    <source>
        <dbReference type="PROSITE-ProRule" id="PRU00146"/>
    </source>
</evidence>
<feature type="region of interest" description="Disordered" evidence="6">
    <location>
        <begin position="182"/>
        <end position="205"/>
    </location>
</feature>
<dbReference type="AlphaFoldDB" id="A0AAD9JXP6"/>
<keyword evidence="1" id="KW-0479">Metal-binding</keyword>
<dbReference type="Gene3D" id="3.30.40.10">
    <property type="entry name" value="Zinc/RING finger domain, C3HC4 (zinc finger)"/>
    <property type="match status" value="1"/>
</dbReference>